<sequence length="174" mass="19825">MCCLTLGVASSSCVKWATEAKRKKTFRTYPPSTWRTPSIGGRKIEIRYGASSLKGSISKKMAEISGLRIRQPIQIVVTGTRPIWRTMMEQGVVTTKVFSIWLRRYSDSGKCVEIVFGGTDQEHFTGAHTYFEAEGPHNIFKLYSFLWAKLTPKFVPMDAKFLWTRGVHTFVVHR</sequence>
<dbReference type="EnsemblPlants" id="Bo3g007650.1">
    <property type="protein sequence ID" value="Bo3g007650.1"/>
    <property type="gene ID" value="Bo3g007650"/>
</dbReference>
<proteinExistence type="inferred from homology"/>
<dbReference type="Proteomes" id="UP000032141">
    <property type="component" value="Chromosome C3"/>
</dbReference>
<reference evidence="3" key="2">
    <citation type="submission" date="2015-03" db="UniProtKB">
        <authorList>
            <consortium name="EnsemblPlants"/>
        </authorList>
    </citation>
    <scope>IDENTIFICATION</scope>
</reference>
<dbReference type="Pfam" id="PF00026">
    <property type="entry name" value="Asp"/>
    <property type="match status" value="1"/>
</dbReference>
<feature type="domain" description="Peptidase A1" evidence="2">
    <location>
        <begin position="77"/>
        <end position="133"/>
    </location>
</feature>
<evidence type="ECO:0000256" key="1">
    <source>
        <dbReference type="ARBA" id="ARBA00007447"/>
    </source>
</evidence>
<evidence type="ECO:0000259" key="2">
    <source>
        <dbReference type="Pfam" id="PF00026"/>
    </source>
</evidence>
<dbReference type="OMA" id="CVEIVFG"/>
<keyword evidence="4" id="KW-1185">Reference proteome</keyword>
<dbReference type="GO" id="GO:0004190">
    <property type="term" value="F:aspartic-type endopeptidase activity"/>
    <property type="evidence" value="ECO:0007669"/>
    <property type="project" value="InterPro"/>
</dbReference>
<evidence type="ECO:0000313" key="4">
    <source>
        <dbReference type="Proteomes" id="UP000032141"/>
    </source>
</evidence>
<dbReference type="AlphaFoldDB" id="A0A0D3B0T1"/>
<organism evidence="3 4">
    <name type="scientific">Brassica oleracea var. oleracea</name>
    <dbReference type="NCBI Taxonomy" id="109376"/>
    <lineage>
        <taxon>Eukaryota</taxon>
        <taxon>Viridiplantae</taxon>
        <taxon>Streptophyta</taxon>
        <taxon>Embryophyta</taxon>
        <taxon>Tracheophyta</taxon>
        <taxon>Spermatophyta</taxon>
        <taxon>Magnoliopsida</taxon>
        <taxon>eudicotyledons</taxon>
        <taxon>Gunneridae</taxon>
        <taxon>Pentapetalae</taxon>
        <taxon>rosids</taxon>
        <taxon>malvids</taxon>
        <taxon>Brassicales</taxon>
        <taxon>Brassicaceae</taxon>
        <taxon>Brassiceae</taxon>
        <taxon>Brassica</taxon>
    </lineage>
</organism>
<reference evidence="3 4" key="1">
    <citation type="journal article" date="2014" name="Genome Biol.">
        <title>Transcriptome and methylome profiling reveals relics of genome dominance in the mesopolyploid Brassica oleracea.</title>
        <authorList>
            <person name="Parkin I.A."/>
            <person name="Koh C."/>
            <person name="Tang H."/>
            <person name="Robinson S.J."/>
            <person name="Kagale S."/>
            <person name="Clarke W.E."/>
            <person name="Town C.D."/>
            <person name="Nixon J."/>
            <person name="Krishnakumar V."/>
            <person name="Bidwell S.L."/>
            <person name="Denoeud F."/>
            <person name="Belcram H."/>
            <person name="Links M.G."/>
            <person name="Just J."/>
            <person name="Clarke C."/>
            <person name="Bender T."/>
            <person name="Huebert T."/>
            <person name="Mason A.S."/>
            <person name="Pires J.C."/>
            <person name="Barker G."/>
            <person name="Moore J."/>
            <person name="Walley P.G."/>
            <person name="Manoli S."/>
            <person name="Batley J."/>
            <person name="Edwards D."/>
            <person name="Nelson M.N."/>
            <person name="Wang X."/>
            <person name="Paterson A.H."/>
            <person name="King G."/>
            <person name="Bancroft I."/>
            <person name="Chalhoub B."/>
            <person name="Sharpe A.G."/>
        </authorList>
    </citation>
    <scope>NUCLEOTIDE SEQUENCE</scope>
    <source>
        <strain evidence="3 4">cv. TO1000</strain>
    </source>
</reference>
<dbReference type="eggNOG" id="KOG1339">
    <property type="taxonomic scope" value="Eukaryota"/>
</dbReference>
<dbReference type="Gene3D" id="2.40.70.10">
    <property type="entry name" value="Acid Proteases"/>
    <property type="match status" value="1"/>
</dbReference>
<dbReference type="HOGENOM" id="CLU_1542201_0_0_1"/>
<name>A0A0D3B0T1_BRAOL</name>
<dbReference type="InterPro" id="IPR021109">
    <property type="entry name" value="Peptidase_aspartic_dom_sf"/>
</dbReference>
<dbReference type="GO" id="GO:0006508">
    <property type="term" value="P:proteolysis"/>
    <property type="evidence" value="ECO:0007669"/>
    <property type="project" value="InterPro"/>
</dbReference>
<dbReference type="PANTHER" id="PTHR47966:SF39">
    <property type="entry name" value="EUKARYOTIC ASPARTYL PROTEASE FAMILY PROTEIN"/>
    <property type="match status" value="1"/>
</dbReference>
<evidence type="ECO:0000313" key="3">
    <source>
        <dbReference type="EnsemblPlants" id="Bo3g007650.1"/>
    </source>
</evidence>
<accession>A0A0D3B0T1</accession>
<dbReference type="InterPro" id="IPR001461">
    <property type="entry name" value="Aspartic_peptidase_A1"/>
</dbReference>
<dbReference type="PANTHER" id="PTHR47966">
    <property type="entry name" value="BETA-SITE APP-CLEAVING ENZYME, ISOFORM A-RELATED"/>
    <property type="match status" value="1"/>
</dbReference>
<dbReference type="SUPFAM" id="SSF50630">
    <property type="entry name" value="Acid proteases"/>
    <property type="match status" value="1"/>
</dbReference>
<protein>
    <recommendedName>
        <fullName evidence="2">Peptidase A1 domain-containing protein</fullName>
    </recommendedName>
</protein>
<comment type="similarity">
    <text evidence="1">Belongs to the peptidase A1 family.</text>
</comment>
<dbReference type="Gramene" id="Bo3g007650.1">
    <property type="protein sequence ID" value="Bo3g007650.1"/>
    <property type="gene ID" value="Bo3g007650"/>
</dbReference>
<dbReference type="InterPro" id="IPR033121">
    <property type="entry name" value="PEPTIDASE_A1"/>
</dbReference>